<proteinExistence type="predicted"/>
<reference evidence="1" key="1">
    <citation type="journal article" date="2014" name="Front. Microbiol.">
        <title>High frequency of phylogenetically diverse reductive dehalogenase-homologous genes in deep subseafloor sedimentary metagenomes.</title>
        <authorList>
            <person name="Kawai M."/>
            <person name="Futagami T."/>
            <person name="Toyoda A."/>
            <person name="Takaki Y."/>
            <person name="Nishi S."/>
            <person name="Hori S."/>
            <person name="Arai W."/>
            <person name="Tsubouchi T."/>
            <person name="Morono Y."/>
            <person name="Uchiyama I."/>
            <person name="Ito T."/>
            <person name="Fujiyama A."/>
            <person name="Inagaki F."/>
            <person name="Takami H."/>
        </authorList>
    </citation>
    <scope>NUCLEOTIDE SEQUENCE</scope>
    <source>
        <strain evidence="1">Expedition CK06-06</strain>
    </source>
</reference>
<name>X0V3P9_9ZZZZ</name>
<dbReference type="EMBL" id="BARS01026214">
    <property type="protein sequence ID" value="GAG12735.1"/>
    <property type="molecule type" value="Genomic_DNA"/>
</dbReference>
<evidence type="ECO:0000313" key="1">
    <source>
        <dbReference type="EMBL" id="GAG12735.1"/>
    </source>
</evidence>
<accession>X0V3P9</accession>
<comment type="caution">
    <text evidence="1">The sequence shown here is derived from an EMBL/GenBank/DDBJ whole genome shotgun (WGS) entry which is preliminary data.</text>
</comment>
<dbReference type="AlphaFoldDB" id="X0V3P9"/>
<protein>
    <submittedName>
        <fullName evidence="1">Uncharacterized protein</fullName>
    </submittedName>
</protein>
<gene>
    <name evidence="1" type="ORF">S01H1_41334</name>
</gene>
<sequence length="39" mass="4259">MRVIYTDGSYNLNKVGWAFVGCEPTKDGLTIVKQANGIV</sequence>
<feature type="non-terminal residue" evidence="1">
    <location>
        <position position="39"/>
    </location>
</feature>
<organism evidence="1">
    <name type="scientific">marine sediment metagenome</name>
    <dbReference type="NCBI Taxonomy" id="412755"/>
    <lineage>
        <taxon>unclassified sequences</taxon>
        <taxon>metagenomes</taxon>
        <taxon>ecological metagenomes</taxon>
    </lineage>
</organism>